<dbReference type="GO" id="GO:0070475">
    <property type="term" value="P:rRNA base methylation"/>
    <property type="evidence" value="ECO:0007669"/>
    <property type="project" value="TreeGrafter"/>
</dbReference>
<dbReference type="NCBIfam" id="NF008691">
    <property type="entry name" value="PRK11713.1-4"/>
    <property type="match status" value="1"/>
</dbReference>
<evidence type="ECO:0000256" key="12">
    <source>
        <dbReference type="PIRNR" id="PIRNR015601"/>
    </source>
</evidence>
<dbReference type="Pfam" id="PF20260">
    <property type="entry name" value="PUA_4"/>
    <property type="match status" value="1"/>
</dbReference>
<sequence length="248" mass="27187">MQQYFVFGSPDSGTVEITDKDTLKHMFRVMRLHTGDEAVLVFPDGIKRLAAVEDVESGTMRIIEELDENVELPVDVTVACGFPKGDKFRFIAQKATELGASAIWGFPAERSIVKWDAKKLTGLKEKLDKVVQGAAEQSKRNLIPEIDFVERSKELVDSFADFDRVFVAYEESAKAGEKSALAAALGEVSEGDRLLFIFGPEGGITGREIEQFTEAGAVCVGLGPRIMRAETAPLYALSSVSYALELSR</sequence>
<dbReference type="NCBIfam" id="TIGR00046">
    <property type="entry name" value="RsmE family RNA methyltransferase"/>
    <property type="match status" value="1"/>
</dbReference>
<evidence type="ECO:0000256" key="1">
    <source>
        <dbReference type="ARBA" id="ARBA00004496"/>
    </source>
</evidence>
<dbReference type="InterPro" id="IPR029028">
    <property type="entry name" value="Alpha/beta_knot_MTases"/>
</dbReference>
<dbReference type="PIRSF" id="PIRSF015601">
    <property type="entry name" value="MTase_slr0722"/>
    <property type="match status" value="1"/>
</dbReference>
<organism evidence="15 16">
    <name type="scientific">Mogibacterium timidum</name>
    <dbReference type="NCBI Taxonomy" id="35519"/>
    <lineage>
        <taxon>Bacteria</taxon>
        <taxon>Bacillati</taxon>
        <taxon>Bacillota</taxon>
        <taxon>Clostridia</taxon>
        <taxon>Peptostreptococcales</taxon>
        <taxon>Anaerovoracaceae</taxon>
        <taxon>Mogibacterium</taxon>
    </lineage>
</organism>
<dbReference type="InterPro" id="IPR046886">
    <property type="entry name" value="RsmE_MTase_dom"/>
</dbReference>
<accession>A0A7Y8VS08</accession>
<name>A0A7Y8VS08_9FIRM</name>
<dbReference type="InterPro" id="IPR015947">
    <property type="entry name" value="PUA-like_sf"/>
</dbReference>
<dbReference type="GO" id="GO:0070042">
    <property type="term" value="F:rRNA (uridine-N3-)-methyltransferase activity"/>
    <property type="evidence" value="ECO:0007669"/>
    <property type="project" value="TreeGrafter"/>
</dbReference>
<evidence type="ECO:0000256" key="4">
    <source>
        <dbReference type="ARBA" id="ARBA00013673"/>
    </source>
</evidence>
<keyword evidence="6 12" id="KW-0698">rRNA processing</keyword>
<evidence type="ECO:0000256" key="10">
    <source>
        <dbReference type="ARBA" id="ARBA00025699"/>
    </source>
</evidence>
<dbReference type="SUPFAM" id="SSF88697">
    <property type="entry name" value="PUA domain-like"/>
    <property type="match status" value="1"/>
</dbReference>
<dbReference type="Proteomes" id="UP000526307">
    <property type="component" value="Unassembled WGS sequence"/>
</dbReference>
<dbReference type="FunFam" id="3.40.1280.10:FF:000020">
    <property type="entry name" value="Ribosomal RNA small subunit methyltransferase E"/>
    <property type="match status" value="1"/>
</dbReference>
<dbReference type="GO" id="GO:0005737">
    <property type="term" value="C:cytoplasm"/>
    <property type="evidence" value="ECO:0007669"/>
    <property type="project" value="UniProtKB-SubCell"/>
</dbReference>
<comment type="subcellular location">
    <subcellularLocation>
        <location evidence="1 12">Cytoplasm</location>
    </subcellularLocation>
</comment>
<keyword evidence="5 12" id="KW-0963">Cytoplasm</keyword>
<reference evidence="15 16" key="1">
    <citation type="submission" date="2020-06" db="EMBL/GenBank/DDBJ databases">
        <title>Mogibacterium timidum strain W9173 genomic sequence.</title>
        <authorList>
            <person name="Wade W.G."/>
            <person name="Johnston C.D."/>
            <person name="Chen T."/>
            <person name="Dewhirst F.E."/>
        </authorList>
    </citation>
    <scope>NUCLEOTIDE SEQUENCE [LARGE SCALE GENOMIC DNA]</scope>
    <source>
        <strain evidence="15 16">W9173</strain>
    </source>
</reference>
<dbReference type="RefSeq" id="WP_178978611.1">
    <property type="nucleotide sequence ID" value="NZ_CAUTAN010000029.1"/>
</dbReference>
<evidence type="ECO:0000259" key="14">
    <source>
        <dbReference type="Pfam" id="PF20260"/>
    </source>
</evidence>
<evidence type="ECO:0000259" key="13">
    <source>
        <dbReference type="Pfam" id="PF04452"/>
    </source>
</evidence>
<feature type="domain" description="Ribosomal RNA small subunit methyltransferase E methyltransferase" evidence="13">
    <location>
        <begin position="71"/>
        <end position="240"/>
    </location>
</feature>
<keyword evidence="16" id="KW-1185">Reference proteome</keyword>
<evidence type="ECO:0000256" key="6">
    <source>
        <dbReference type="ARBA" id="ARBA00022552"/>
    </source>
</evidence>
<keyword evidence="7 12" id="KW-0489">Methyltransferase</keyword>
<evidence type="ECO:0000256" key="11">
    <source>
        <dbReference type="ARBA" id="ARBA00047944"/>
    </source>
</evidence>
<evidence type="ECO:0000256" key="7">
    <source>
        <dbReference type="ARBA" id="ARBA00022603"/>
    </source>
</evidence>
<dbReference type="Gene3D" id="3.40.1280.10">
    <property type="match status" value="1"/>
</dbReference>
<dbReference type="EC" id="2.1.1.193" evidence="3 12"/>
<evidence type="ECO:0000313" key="16">
    <source>
        <dbReference type="Proteomes" id="UP000526307"/>
    </source>
</evidence>
<dbReference type="SUPFAM" id="SSF75217">
    <property type="entry name" value="alpha/beta knot"/>
    <property type="match status" value="1"/>
</dbReference>
<evidence type="ECO:0000313" key="15">
    <source>
        <dbReference type="EMBL" id="NWO23595.1"/>
    </source>
</evidence>
<comment type="caution">
    <text evidence="15">The sequence shown here is derived from an EMBL/GenBank/DDBJ whole genome shotgun (WGS) entry which is preliminary data.</text>
</comment>
<evidence type="ECO:0000256" key="2">
    <source>
        <dbReference type="ARBA" id="ARBA00005528"/>
    </source>
</evidence>
<proteinExistence type="inferred from homology"/>
<protein>
    <recommendedName>
        <fullName evidence="4 12">Ribosomal RNA small subunit methyltransferase E</fullName>
        <ecNumber evidence="3 12">2.1.1.193</ecNumber>
    </recommendedName>
</protein>
<dbReference type="CDD" id="cd18084">
    <property type="entry name" value="RsmE-like"/>
    <property type="match status" value="1"/>
</dbReference>
<evidence type="ECO:0000256" key="3">
    <source>
        <dbReference type="ARBA" id="ARBA00012328"/>
    </source>
</evidence>
<evidence type="ECO:0000256" key="8">
    <source>
        <dbReference type="ARBA" id="ARBA00022679"/>
    </source>
</evidence>
<keyword evidence="9 12" id="KW-0949">S-adenosyl-L-methionine</keyword>
<dbReference type="AlphaFoldDB" id="A0A7Y8VS08"/>
<evidence type="ECO:0000256" key="5">
    <source>
        <dbReference type="ARBA" id="ARBA00022490"/>
    </source>
</evidence>
<gene>
    <name evidence="15" type="ORF">HW270_05905</name>
</gene>
<keyword evidence="8 12" id="KW-0808">Transferase</keyword>
<feature type="domain" description="Ribosomal RNA small subunit methyltransferase E PUA-like" evidence="14">
    <location>
        <begin position="18"/>
        <end position="59"/>
    </location>
</feature>
<dbReference type="InterPro" id="IPR046887">
    <property type="entry name" value="RsmE_PUA-like"/>
</dbReference>
<evidence type="ECO:0000256" key="9">
    <source>
        <dbReference type="ARBA" id="ARBA00022691"/>
    </source>
</evidence>
<comment type="similarity">
    <text evidence="2 12">Belongs to the RNA methyltransferase RsmE family.</text>
</comment>
<dbReference type="PANTHER" id="PTHR30027">
    <property type="entry name" value="RIBOSOMAL RNA SMALL SUBUNIT METHYLTRANSFERASE E"/>
    <property type="match status" value="1"/>
</dbReference>
<dbReference type="InterPro" id="IPR029026">
    <property type="entry name" value="tRNA_m1G_MTases_N"/>
</dbReference>
<dbReference type="InterPro" id="IPR006700">
    <property type="entry name" value="RsmE"/>
</dbReference>
<comment type="function">
    <text evidence="10 12">Specifically methylates the N3 position of the uracil ring of uridine 1498 (m3U1498) in 16S rRNA. Acts on the fully assembled 30S ribosomal subunit.</text>
</comment>
<dbReference type="EMBL" id="JABXYR010000002">
    <property type="protein sequence ID" value="NWO23595.1"/>
    <property type="molecule type" value="Genomic_DNA"/>
</dbReference>
<comment type="catalytic activity">
    <reaction evidence="11 12">
        <text>uridine(1498) in 16S rRNA + S-adenosyl-L-methionine = N(3)-methyluridine(1498) in 16S rRNA + S-adenosyl-L-homocysteine + H(+)</text>
        <dbReference type="Rhea" id="RHEA:42920"/>
        <dbReference type="Rhea" id="RHEA-COMP:10283"/>
        <dbReference type="Rhea" id="RHEA-COMP:10284"/>
        <dbReference type="ChEBI" id="CHEBI:15378"/>
        <dbReference type="ChEBI" id="CHEBI:57856"/>
        <dbReference type="ChEBI" id="CHEBI:59789"/>
        <dbReference type="ChEBI" id="CHEBI:65315"/>
        <dbReference type="ChEBI" id="CHEBI:74502"/>
        <dbReference type="EC" id="2.1.1.193"/>
    </reaction>
</comment>
<dbReference type="PANTHER" id="PTHR30027:SF3">
    <property type="entry name" value="16S RRNA (URACIL(1498)-N(3))-METHYLTRANSFERASE"/>
    <property type="match status" value="1"/>
</dbReference>
<dbReference type="Pfam" id="PF04452">
    <property type="entry name" value="Methyltrans_RNA"/>
    <property type="match status" value="1"/>
</dbReference>